<evidence type="ECO:0000256" key="11">
    <source>
        <dbReference type="SAM" id="MobiDB-lite"/>
    </source>
</evidence>
<evidence type="ECO:0000256" key="6">
    <source>
        <dbReference type="ARBA" id="ARBA00022763"/>
    </source>
</evidence>
<keyword evidence="9" id="KW-0802">TPR repeat</keyword>
<dbReference type="InterPro" id="IPR011990">
    <property type="entry name" value="TPR-like_helical_dom_sf"/>
</dbReference>
<feature type="compositionally biased region" description="Basic and acidic residues" evidence="11">
    <location>
        <begin position="349"/>
        <end position="358"/>
    </location>
</feature>
<feature type="compositionally biased region" description="Acidic residues" evidence="11">
    <location>
        <begin position="424"/>
        <end position="433"/>
    </location>
</feature>
<keyword evidence="4" id="KW-0433">Leucine-rich repeat</keyword>
<keyword evidence="5" id="KW-0677">Repeat</keyword>
<dbReference type="GO" id="GO:0006281">
    <property type="term" value="P:DNA repair"/>
    <property type="evidence" value="ECO:0007669"/>
    <property type="project" value="UniProtKB-KW"/>
</dbReference>
<feature type="compositionally biased region" description="Basic and acidic residues" evidence="11">
    <location>
        <begin position="240"/>
        <end position="260"/>
    </location>
</feature>
<feature type="compositionally biased region" description="Basic residues" evidence="11">
    <location>
        <begin position="1431"/>
        <end position="1441"/>
    </location>
</feature>
<dbReference type="Proteomes" id="UP001165160">
    <property type="component" value="Unassembled WGS sequence"/>
</dbReference>
<dbReference type="PROSITE" id="PS51450">
    <property type="entry name" value="LRR"/>
    <property type="match status" value="5"/>
</dbReference>
<dbReference type="SUPFAM" id="SSF48452">
    <property type="entry name" value="TPR-like"/>
    <property type="match status" value="1"/>
</dbReference>
<accession>A0A9W7F3U5</accession>
<feature type="compositionally biased region" description="Low complexity" evidence="11">
    <location>
        <begin position="391"/>
        <end position="412"/>
    </location>
</feature>
<dbReference type="SUPFAM" id="SSF52058">
    <property type="entry name" value="L domain-like"/>
    <property type="match status" value="2"/>
</dbReference>
<dbReference type="EMBL" id="BRXX01000277">
    <property type="protein sequence ID" value="GMI02169.1"/>
    <property type="molecule type" value="Genomic_DNA"/>
</dbReference>
<keyword evidence="8" id="KW-0234">DNA repair</keyword>
<evidence type="ECO:0000256" key="10">
    <source>
        <dbReference type="SAM" id="Coils"/>
    </source>
</evidence>
<name>A0A9W7F3U5_9STRA</name>
<dbReference type="Pfam" id="PF13855">
    <property type="entry name" value="LRR_8"/>
    <property type="match status" value="2"/>
</dbReference>
<dbReference type="InterPro" id="IPR050715">
    <property type="entry name" value="LRR-SigEffector_domain"/>
</dbReference>
<dbReference type="PANTHER" id="PTHR45752">
    <property type="entry name" value="LEUCINE-RICH REPEAT-CONTAINING"/>
    <property type="match status" value="1"/>
</dbReference>
<feature type="coiled-coil region" evidence="10">
    <location>
        <begin position="1319"/>
        <end position="1372"/>
    </location>
</feature>
<feature type="compositionally biased region" description="Polar residues" evidence="11">
    <location>
        <begin position="34"/>
        <end position="44"/>
    </location>
</feature>
<keyword evidence="7" id="KW-0156">Chromatin regulator</keyword>
<dbReference type="PANTHER" id="PTHR45752:SF187">
    <property type="entry name" value="LEUCINE-RICH REPEAT AND IQ DOMAIN-CONTAINING PROTEIN 4"/>
    <property type="match status" value="1"/>
</dbReference>
<sequence>MYEEKKNDTAPSTPPKPVGPPQPSEPVHEAVDKITSNSKETTANIEEGKQGDGKVNDLKVVLSEEEQIEKELLETCAIMVQCTWRQRSAQLLCCRLSLPIIEKIYDPRSDSFYYYNVRLDTSRWYPPKFFQLSSQKIENVAPTYSRNMAGKIIQCCVRGRLGRKKVRKMLVEVVDKVHDPTTNSYYYFNRKLQITRWDKPKIWGEEDVGDYNGSRSKQQKERERRNTKQNKGRRQSVSQNRERPETGDSEMEEYRPKTGESEWSETDVEGDEGDETETDVDPESRPNTTGTEIMEAVEEDSEDEAEADLGEYEEDEEGDSSDEESKEESLSLAPRRFPRSRMQFLIDQAEDKAREIRHMPIPKSVGPSPLLNDGGEGDASRPASAKDEGVGSRPGTKSSSRPGSSKPGNRPGTATKNKAPKEEQEQEQEEEEKEKEQVDEPARTFSLNLSHFKAKKISGRIYDLGSTLTDLDISNNRLTRISPDMGELLGLVKLNISNNKILKLPAELEDLTALTHLDMSHNLLRTYPPTLYKLPLIYWDVSFNQLSDIPVEVGNLQLLRETKEWEVGIGIVATLVHYNARHNRLEKWPEQLNRCKDLEFLDLSHNYIKDIADEAKENVNLKTVNLEKNRLLHLPSTVNEWVKLEYLNVATNRIESFPDDLTAWSNELKELIMDNNQLDSIPKSFNSLIELVKLSCENNAIRSIDVDAAASWSNLRHINVDNNLLKGLPPNLHHWHQLNYISCRKNKLADLPKELCQLFKLEELHFGDNKIKELDASLGMLMSVHFADFSKNKLEVLPAEFFRMAGLKVLDLSRNSLLSLPYNVAKLKLLENLDLTRNNLCEIPNEICELKALKTLKLGHNKLMALPDDMYYLTDLRTVQIDHNLFNNKPPQYDLMKGVVSFNMSSNPMNDHRSKHVHRDALIRLASNVESKLVMKKVNKDSNIAPFLEDIDNAKAAVKAYDLQRAKWKTILGQSGYKYDEEDSSATVAPGVDYRHYFRLGVFQMRLGMSYLKKIERVKNGGLTDEENAAQEEIRKKEREERVKESLALATGAKPVSRPRTDSMLKEIVVDEQDSDDDNNTVQTDQSFMTKQRIKEQEMEEAIAPIFSESKKCFKDAVNSLSHSLELYISSNKPGDMLNHRGPNGDLTTGVEIYYSRGRCKMLMNDFSEAIKDFNLVLDKTPFHVPSLMLRGNSRICLGQFPQARRDFAKILNRIDTEHRLAEELRDECDDGIERLSHAGICKPEDEQGFEVTSEGVRIRDRVEYKKLAMVGRSLKRFRMDSSKAKKRFQVDMQKQHDAEREKELEFAHKRASVAMKKVENAKKLRLEAMENRMEMERKHKEDQKRRREAKLRKIEEDKEKKELAFMRAEEDLMRQHLMETIISVNVQQEEFKKDDEDIDALLAAAGRGKSRGKGRGGAEDRPWSKPGIPKMKKKTKKKAKKKEEEGGGGEEKK</sequence>
<dbReference type="InterPro" id="IPR032675">
    <property type="entry name" value="LRR_dom_sf"/>
</dbReference>
<keyword evidence="3" id="KW-0158">Chromosome</keyword>
<evidence type="ECO:0000313" key="12">
    <source>
        <dbReference type="EMBL" id="GMI02169.1"/>
    </source>
</evidence>
<evidence type="ECO:0000256" key="1">
    <source>
        <dbReference type="ARBA" id="ARBA00004286"/>
    </source>
</evidence>
<dbReference type="SMART" id="SM00369">
    <property type="entry name" value="LRR_TYP"/>
    <property type="match status" value="12"/>
</dbReference>
<feature type="region of interest" description="Disordered" evidence="11">
    <location>
        <begin position="1"/>
        <end position="50"/>
    </location>
</feature>
<reference evidence="13" key="1">
    <citation type="journal article" date="2023" name="Commun. Biol.">
        <title>Genome analysis of Parmales, the sister group of diatoms, reveals the evolutionary specialization of diatoms from phago-mixotrophs to photoautotrophs.</title>
        <authorList>
            <person name="Ban H."/>
            <person name="Sato S."/>
            <person name="Yoshikawa S."/>
            <person name="Yamada K."/>
            <person name="Nakamura Y."/>
            <person name="Ichinomiya M."/>
            <person name="Sato N."/>
            <person name="Blanc-Mathieu R."/>
            <person name="Endo H."/>
            <person name="Kuwata A."/>
            <person name="Ogata H."/>
        </authorList>
    </citation>
    <scope>NUCLEOTIDE SEQUENCE [LARGE SCALE GENOMIC DNA]</scope>
    <source>
        <strain evidence="13">NIES 3699</strain>
    </source>
</reference>
<feature type="compositionally biased region" description="Acidic residues" evidence="11">
    <location>
        <begin position="262"/>
        <end position="281"/>
    </location>
</feature>
<evidence type="ECO:0000256" key="9">
    <source>
        <dbReference type="PROSITE-ProRule" id="PRU00339"/>
    </source>
</evidence>
<evidence type="ECO:0000256" key="4">
    <source>
        <dbReference type="ARBA" id="ARBA00022614"/>
    </source>
</evidence>
<protein>
    <submittedName>
        <fullName evidence="12">Uncharacterized protein</fullName>
    </submittedName>
</protein>
<evidence type="ECO:0000256" key="5">
    <source>
        <dbReference type="ARBA" id="ARBA00022737"/>
    </source>
</evidence>
<gene>
    <name evidence="12" type="ORF">TrVE_jg2068</name>
</gene>
<evidence type="ECO:0000256" key="3">
    <source>
        <dbReference type="ARBA" id="ARBA00022454"/>
    </source>
</evidence>
<evidence type="ECO:0000256" key="8">
    <source>
        <dbReference type="ARBA" id="ARBA00023204"/>
    </source>
</evidence>
<comment type="similarity">
    <text evidence="2">Belongs to the Tonsoku family.</text>
</comment>
<dbReference type="PROSITE" id="PS50005">
    <property type="entry name" value="TPR"/>
    <property type="match status" value="1"/>
</dbReference>
<feature type="compositionally biased region" description="Acidic residues" evidence="11">
    <location>
        <begin position="295"/>
        <end position="326"/>
    </location>
</feature>
<feature type="region of interest" description="Disordered" evidence="11">
    <location>
        <begin position="1403"/>
        <end position="1454"/>
    </location>
</feature>
<dbReference type="PROSITE" id="PS50096">
    <property type="entry name" value="IQ"/>
    <property type="match status" value="1"/>
</dbReference>
<keyword evidence="13" id="KW-1185">Reference proteome</keyword>
<feature type="region of interest" description="Disordered" evidence="11">
    <location>
        <begin position="205"/>
        <end position="442"/>
    </location>
</feature>
<proteinExistence type="inferred from homology"/>
<feature type="compositionally biased region" description="Pro residues" evidence="11">
    <location>
        <begin position="12"/>
        <end position="24"/>
    </location>
</feature>
<dbReference type="Gene3D" id="1.25.40.10">
    <property type="entry name" value="Tetratricopeptide repeat domain"/>
    <property type="match status" value="1"/>
</dbReference>
<comment type="subcellular location">
    <subcellularLocation>
        <location evidence="1">Chromosome</location>
    </subcellularLocation>
</comment>
<evidence type="ECO:0000256" key="7">
    <source>
        <dbReference type="ARBA" id="ARBA00022853"/>
    </source>
</evidence>
<feature type="repeat" description="TPR" evidence="9">
    <location>
        <begin position="1151"/>
        <end position="1184"/>
    </location>
</feature>
<keyword evidence="6" id="KW-0227">DNA damage</keyword>
<evidence type="ECO:0000313" key="13">
    <source>
        <dbReference type="Proteomes" id="UP001165160"/>
    </source>
</evidence>
<dbReference type="SMART" id="SM00028">
    <property type="entry name" value="TPR"/>
    <property type="match status" value="2"/>
</dbReference>
<organism evidence="12 13">
    <name type="scientific">Triparma verrucosa</name>
    <dbReference type="NCBI Taxonomy" id="1606542"/>
    <lineage>
        <taxon>Eukaryota</taxon>
        <taxon>Sar</taxon>
        <taxon>Stramenopiles</taxon>
        <taxon>Ochrophyta</taxon>
        <taxon>Bolidophyceae</taxon>
        <taxon>Parmales</taxon>
        <taxon>Triparmaceae</taxon>
        <taxon>Triparma</taxon>
    </lineage>
</organism>
<dbReference type="SMART" id="SM00364">
    <property type="entry name" value="LRR_BAC"/>
    <property type="match status" value="8"/>
</dbReference>
<dbReference type="InterPro" id="IPR003591">
    <property type="entry name" value="Leu-rich_rpt_typical-subtyp"/>
</dbReference>
<dbReference type="Gene3D" id="3.80.10.10">
    <property type="entry name" value="Ribonuclease Inhibitor"/>
    <property type="match status" value="3"/>
</dbReference>
<dbReference type="InterPro" id="IPR019734">
    <property type="entry name" value="TPR_rpt"/>
</dbReference>
<dbReference type="InterPro" id="IPR001611">
    <property type="entry name" value="Leu-rich_rpt"/>
</dbReference>
<dbReference type="GO" id="GO:0006325">
    <property type="term" value="P:chromatin organization"/>
    <property type="evidence" value="ECO:0007669"/>
    <property type="project" value="UniProtKB-KW"/>
</dbReference>
<dbReference type="GO" id="GO:0005694">
    <property type="term" value="C:chromosome"/>
    <property type="evidence" value="ECO:0007669"/>
    <property type="project" value="UniProtKB-SubCell"/>
</dbReference>
<comment type="caution">
    <text evidence="12">The sequence shown here is derived from an EMBL/GenBank/DDBJ whole genome shotgun (WGS) entry which is preliminary data.</text>
</comment>
<keyword evidence="10" id="KW-0175">Coiled coil</keyword>
<feature type="compositionally biased region" description="Basic and acidic residues" evidence="11">
    <location>
        <begin position="1442"/>
        <end position="1454"/>
    </location>
</feature>
<evidence type="ECO:0000256" key="2">
    <source>
        <dbReference type="ARBA" id="ARBA00010999"/>
    </source>
</evidence>